<feature type="signal peptide" evidence="2">
    <location>
        <begin position="1"/>
        <end position="23"/>
    </location>
</feature>
<evidence type="ECO:0000313" key="3">
    <source>
        <dbReference type="EMBL" id="PIP86614.1"/>
    </source>
</evidence>
<dbReference type="EMBL" id="PCTS01000015">
    <property type="protein sequence ID" value="PIP86614.1"/>
    <property type="molecule type" value="Genomic_DNA"/>
</dbReference>
<evidence type="ECO:0000313" key="4">
    <source>
        <dbReference type="Proteomes" id="UP000231276"/>
    </source>
</evidence>
<dbReference type="AlphaFoldDB" id="A0A2H0DWQ8"/>
<dbReference type="Proteomes" id="UP000231276">
    <property type="component" value="Unassembled WGS sequence"/>
</dbReference>
<keyword evidence="1" id="KW-1133">Transmembrane helix</keyword>
<comment type="caution">
    <text evidence="3">The sequence shown here is derived from an EMBL/GenBank/DDBJ whole genome shotgun (WGS) entry which is preliminary data.</text>
</comment>
<feature type="chain" id="PRO_5013755685" evidence="2">
    <location>
        <begin position="24"/>
        <end position="122"/>
    </location>
</feature>
<dbReference type="Pfam" id="PF18895">
    <property type="entry name" value="T4SS_pilin"/>
    <property type="match status" value="1"/>
</dbReference>
<keyword evidence="1" id="KW-0472">Membrane</keyword>
<dbReference type="InterPro" id="IPR043993">
    <property type="entry name" value="T4SS_pilin"/>
</dbReference>
<keyword evidence="1" id="KW-0812">Transmembrane</keyword>
<proteinExistence type="predicted"/>
<feature type="transmembrane region" description="Helical" evidence="1">
    <location>
        <begin position="79"/>
        <end position="98"/>
    </location>
</feature>
<evidence type="ECO:0000256" key="1">
    <source>
        <dbReference type="SAM" id="Phobius"/>
    </source>
</evidence>
<gene>
    <name evidence="3" type="ORF">COW82_01165</name>
</gene>
<evidence type="ECO:0000256" key="2">
    <source>
        <dbReference type="SAM" id="SignalP"/>
    </source>
</evidence>
<organism evidence="3 4">
    <name type="scientific">Candidatus Campbellbacteria bacterium CG22_combo_CG10-13_8_21_14_all_43_18</name>
    <dbReference type="NCBI Taxonomy" id="1974530"/>
    <lineage>
        <taxon>Bacteria</taxon>
        <taxon>Candidatus Campbelliibacteriota</taxon>
    </lineage>
</organism>
<feature type="transmembrane region" description="Helical" evidence="1">
    <location>
        <begin position="33"/>
        <end position="58"/>
    </location>
</feature>
<protein>
    <submittedName>
        <fullName evidence="3">Uncharacterized protein</fullName>
    </submittedName>
</protein>
<name>A0A2H0DWQ8_9BACT</name>
<reference evidence="3 4" key="1">
    <citation type="submission" date="2017-09" db="EMBL/GenBank/DDBJ databases">
        <title>Depth-based differentiation of microbial function through sediment-hosted aquifers and enrichment of novel symbionts in the deep terrestrial subsurface.</title>
        <authorList>
            <person name="Probst A.J."/>
            <person name="Ladd B."/>
            <person name="Jarett J.K."/>
            <person name="Geller-Mcgrath D.E."/>
            <person name="Sieber C.M."/>
            <person name="Emerson J.B."/>
            <person name="Anantharaman K."/>
            <person name="Thomas B.C."/>
            <person name="Malmstrom R."/>
            <person name="Stieglmeier M."/>
            <person name="Klingl A."/>
            <person name="Woyke T."/>
            <person name="Ryan C.M."/>
            <person name="Banfield J.F."/>
        </authorList>
    </citation>
    <scope>NUCLEOTIDE SEQUENCE [LARGE SCALE GENOMIC DNA]</scope>
    <source>
        <strain evidence="3">CG22_combo_CG10-13_8_21_14_all_43_18</strain>
    </source>
</reference>
<keyword evidence="2" id="KW-0732">Signal</keyword>
<sequence>MKKIFRISVVNLALLLVPYFALAAADNVNELIVILSGIVRSLILLAVAMALLYFFWGLALFIKNTGSGSEAEEARQKMLWGIIALFVMVSVWGIVQVLNTTFVRKGQAPQDIQNAIPFNDSL</sequence>
<accession>A0A2H0DWQ8</accession>